<evidence type="ECO:0000256" key="1">
    <source>
        <dbReference type="SAM" id="Phobius"/>
    </source>
</evidence>
<evidence type="ECO:0000313" key="2">
    <source>
        <dbReference type="EMBL" id="CAX25407.1"/>
    </source>
</evidence>
<dbReference type="KEGG" id="mdi:METDI3769"/>
<feature type="transmembrane region" description="Helical" evidence="1">
    <location>
        <begin position="20"/>
        <end position="37"/>
    </location>
</feature>
<accession>C7CAZ5</accession>
<protein>
    <submittedName>
        <fullName evidence="2">Uncharacterized protein</fullName>
    </submittedName>
</protein>
<sequence>MNGATFGWNFLGSLSPPCGFGNVGGGVLFISLAWYLTDRPQAAAARRTEAAPDFAAIATR</sequence>
<reference evidence="3" key="1">
    <citation type="journal article" date="2009" name="PLoS ONE">
        <title>Methylobacterium genome sequences: a reference blueprint to investigate microbial metabolism of C1 compounds from natural and industrial sources.</title>
        <authorList>
            <person name="Vuilleumier S."/>
            <person name="Chistoserdova L."/>
            <person name="Lee M.-C."/>
            <person name="Bringel F."/>
            <person name="Lajus A."/>
            <person name="Zhou Y."/>
            <person name="Gourion B."/>
            <person name="Barbe V."/>
            <person name="Chang J."/>
            <person name="Cruveiller S."/>
            <person name="Dossat C."/>
            <person name="Gillett W."/>
            <person name="Gruffaz C."/>
            <person name="Haugen E."/>
            <person name="Hourcade E."/>
            <person name="Levy R."/>
            <person name="Mangenot S."/>
            <person name="Muller E."/>
            <person name="Nadalig T."/>
            <person name="Pagni M."/>
            <person name="Penny C."/>
            <person name="Peyraud R."/>
            <person name="Robinson D.G."/>
            <person name="Roche D."/>
            <person name="Rouy Z."/>
            <person name="Saenampechek C."/>
            <person name="Salvignol G."/>
            <person name="Vallenet D."/>
            <person name="Wu Z."/>
            <person name="Marx C.J."/>
            <person name="Vorholt J.A."/>
            <person name="Olson M.V."/>
            <person name="Kaul R."/>
            <person name="Weissenbach J."/>
            <person name="Medigue C."/>
            <person name="Lidstrom M.E."/>
        </authorList>
    </citation>
    <scope>NUCLEOTIDE SEQUENCE [LARGE SCALE GENOMIC DNA]</scope>
    <source>
        <strain evidence="3">DSM 6343 / CIP 106787 / DM4</strain>
    </source>
</reference>
<name>C7CAZ5_METED</name>
<evidence type="ECO:0000313" key="3">
    <source>
        <dbReference type="Proteomes" id="UP000008070"/>
    </source>
</evidence>
<proteinExistence type="predicted"/>
<dbReference type="GeneID" id="72990643"/>
<dbReference type="Proteomes" id="UP000008070">
    <property type="component" value="Chromosome"/>
</dbReference>
<dbReference type="RefSeq" id="WP_015823262.1">
    <property type="nucleotide sequence ID" value="NC_012988.1"/>
</dbReference>
<keyword evidence="1" id="KW-0812">Transmembrane</keyword>
<gene>
    <name evidence="2" type="ORF">METD_I3769</name>
</gene>
<dbReference type="HOGENOM" id="CLU_2936291_0_0_5"/>
<keyword evidence="1" id="KW-0472">Membrane</keyword>
<dbReference type="AlphaFoldDB" id="C7CAZ5"/>
<keyword evidence="1" id="KW-1133">Transmembrane helix</keyword>
<dbReference type="EMBL" id="FP103042">
    <property type="protein sequence ID" value="CAX25407.1"/>
    <property type="molecule type" value="Genomic_DNA"/>
</dbReference>
<organism evidence="2 3">
    <name type="scientific">Methylorubrum extorquens (strain DSM 6343 / CIP 106787 / DM4)</name>
    <name type="common">Methylobacterium extorquens</name>
    <dbReference type="NCBI Taxonomy" id="661410"/>
    <lineage>
        <taxon>Bacteria</taxon>
        <taxon>Pseudomonadati</taxon>
        <taxon>Pseudomonadota</taxon>
        <taxon>Alphaproteobacteria</taxon>
        <taxon>Hyphomicrobiales</taxon>
        <taxon>Methylobacteriaceae</taxon>
        <taxon>Methylorubrum</taxon>
    </lineage>
</organism>